<dbReference type="AlphaFoldDB" id="A0A429GSF4"/>
<dbReference type="EMBL" id="RCOS01000055">
    <property type="protein sequence ID" value="RSN76679.1"/>
    <property type="molecule type" value="Genomic_DNA"/>
</dbReference>
<sequence>MELLEGMIDLAVYELVTRMEGVLLKDQQKLWIECKSGYLELMNLEKLRKMQRCHDADLATFYDASYLYIAQSRNTSHYRG</sequence>
<dbReference type="OrthoDB" id="168412at2157"/>
<accession>A0A429GSF4</accession>
<dbReference type="RefSeq" id="WP_125670695.1">
    <property type="nucleotide sequence ID" value="NZ_RCOS01000055.1"/>
</dbReference>
<evidence type="ECO:0000313" key="1">
    <source>
        <dbReference type="EMBL" id="RSN76679.1"/>
    </source>
</evidence>
<gene>
    <name evidence="1" type="ORF">D6D85_03680</name>
</gene>
<comment type="caution">
    <text evidence="1">The sequence shown here is derived from an EMBL/GenBank/DDBJ whole genome shotgun (WGS) entry which is preliminary data.</text>
</comment>
<evidence type="ECO:0000313" key="2">
    <source>
        <dbReference type="Proteomes" id="UP000277582"/>
    </source>
</evidence>
<protein>
    <submittedName>
        <fullName evidence="1">Uncharacterized protein</fullName>
    </submittedName>
</protein>
<proteinExistence type="predicted"/>
<name>A0A429GSF4_9CREN</name>
<keyword evidence="2" id="KW-1185">Reference proteome</keyword>
<reference evidence="1 2" key="1">
    <citation type="submission" date="2018-10" db="EMBL/GenBank/DDBJ databases">
        <title>Co-occurring genomic capacity for anaerobic methane metabolism and dissimilatory sulfite reduction discovered in the Korarchaeota.</title>
        <authorList>
            <person name="Mckay L.J."/>
            <person name="Dlakic M."/>
            <person name="Fields M.W."/>
            <person name="Delmont T.O."/>
            <person name="Eren A.M."/>
            <person name="Jay Z.J."/>
            <person name="Klingelsmith K.B."/>
            <person name="Rusch D.B."/>
            <person name="Inskeep W.P."/>
        </authorList>
    </citation>
    <scope>NUCLEOTIDE SEQUENCE [LARGE SCALE GENOMIC DNA]</scope>
    <source>
        <strain evidence="1 2">MDKW</strain>
    </source>
</reference>
<organism evidence="1 2">
    <name type="scientific">Candidatus Methanodesulfokora washburnensis</name>
    <dbReference type="NCBI Taxonomy" id="2478471"/>
    <lineage>
        <taxon>Archaea</taxon>
        <taxon>Thermoproteota</taxon>
        <taxon>Candidatus Korarchaeia</taxon>
        <taxon>Candidatus Korarchaeia incertae sedis</taxon>
        <taxon>Candidatus Methanodesulfokora</taxon>
    </lineage>
</organism>
<dbReference type="Proteomes" id="UP000277582">
    <property type="component" value="Unassembled WGS sequence"/>
</dbReference>